<feature type="region of interest" description="Disordered" evidence="5">
    <location>
        <begin position="1016"/>
        <end position="1066"/>
    </location>
</feature>
<feature type="region of interest" description="Disordered" evidence="5">
    <location>
        <begin position="19"/>
        <end position="78"/>
    </location>
</feature>
<feature type="compositionally biased region" description="Low complexity" evidence="5">
    <location>
        <begin position="24"/>
        <end position="33"/>
    </location>
</feature>
<evidence type="ECO:0000313" key="8">
    <source>
        <dbReference type="Proteomes" id="UP000570595"/>
    </source>
</evidence>
<evidence type="ECO:0000313" key="7">
    <source>
        <dbReference type="EMBL" id="KAF4669623.1"/>
    </source>
</evidence>
<dbReference type="SMART" id="SM00065">
    <property type="entry name" value="GAF"/>
    <property type="match status" value="2"/>
</dbReference>
<dbReference type="InterPro" id="IPR019537">
    <property type="entry name" value="TMEM65"/>
</dbReference>
<accession>A0A7J6MDG5</accession>
<evidence type="ECO:0000256" key="5">
    <source>
        <dbReference type="SAM" id="MobiDB-lite"/>
    </source>
</evidence>
<keyword evidence="3" id="KW-1133">Transmembrane helix</keyword>
<dbReference type="InterPro" id="IPR029016">
    <property type="entry name" value="GAF-like_dom_sf"/>
</dbReference>
<name>A0A7J6MDG5_PEROL</name>
<keyword evidence="2 7" id="KW-0812">Transmembrane</keyword>
<gene>
    <name evidence="7" type="primary">TMEM65_2</name>
    <name evidence="7" type="ORF">FOZ61_003550</name>
</gene>
<evidence type="ECO:0000256" key="2">
    <source>
        <dbReference type="ARBA" id="ARBA00022692"/>
    </source>
</evidence>
<keyword evidence="4" id="KW-0472">Membrane</keyword>
<dbReference type="AlphaFoldDB" id="A0A7J6MDG5"/>
<dbReference type="EMBL" id="JABAHT010000021">
    <property type="protein sequence ID" value="KAF4669623.1"/>
    <property type="molecule type" value="Genomic_DNA"/>
</dbReference>
<dbReference type="GO" id="GO:0016020">
    <property type="term" value="C:membrane"/>
    <property type="evidence" value="ECO:0007669"/>
    <property type="project" value="UniProtKB-SubCell"/>
</dbReference>
<comment type="subcellular location">
    <subcellularLocation>
        <location evidence="1">Membrane</location>
        <topology evidence="1">Multi-pass membrane protein</topology>
    </subcellularLocation>
</comment>
<dbReference type="OrthoDB" id="430821at2759"/>
<feature type="domain" description="GAF" evidence="6">
    <location>
        <begin position="672"/>
        <end position="824"/>
    </location>
</feature>
<dbReference type="Proteomes" id="UP000570595">
    <property type="component" value="Unassembled WGS sequence"/>
</dbReference>
<dbReference type="PANTHER" id="PTHR21706">
    <property type="entry name" value="TRANSMEMBRANE PROTEIN 65"/>
    <property type="match status" value="1"/>
</dbReference>
<evidence type="ECO:0000256" key="1">
    <source>
        <dbReference type="ARBA" id="ARBA00004141"/>
    </source>
</evidence>
<reference evidence="7 8" key="1">
    <citation type="submission" date="2020-04" db="EMBL/GenBank/DDBJ databases">
        <title>Perkinsus olseni comparative genomics.</title>
        <authorList>
            <person name="Bogema D.R."/>
        </authorList>
    </citation>
    <scope>NUCLEOTIDE SEQUENCE [LARGE SCALE GENOMIC DNA]</scope>
    <source>
        <strain evidence="7">ATCC PRA-179</strain>
    </source>
</reference>
<dbReference type="PANTHER" id="PTHR21706:SF15">
    <property type="entry name" value="TRANSMEMBRANE PROTEIN 65"/>
    <property type="match status" value="1"/>
</dbReference>
<comment type="caution">
    <text evidence="7">The sequence shown here is derived from an EMBL/GenBank/DDBJ whole genome shotgun (WGS) entry which is preliminary data.</text>
</comment>
<evidence type="ECO:0000256" key="3">
    <source>
        <dbReference type="ARBA" id="ARBA00022989"/>
    </source>
</evidence>
<dbReference type="Gene3D" id="3.30.450.40">
    <property type="match status" value="2"/>
</dbReference>
<organism evidence="7 8">
    <name type="scientific">Perkinsus olseni</name>
    <name type="common">Perkinsus atlanticus</name>
    <dbReference type="NCBI Taxonomy" id="32597"/>
    <lineage>
        <taxon>Eukaryota</taxon>
        <taxon>Sar</taxon>
        <taxon>Alveolata</taxon>
        <taxon>Perkinsozoa</taxon>
        <taxon>Perkinsea</taxon>
        <taxon>Perkinsida</taxon>
        <taxon>Perkinsidae</taxon>
        <taxon>Perkinsus</taxon>
    </lineage>
</organism>
<dbReference type="SUPFAM" id="SSF55781">
    <property type="entry name" value="GAF domain-like"/>
    <property type="match status" value="2"/>
</dbReference>
<proteinExistence type="predicted"/>
<dbReference type="InterPro" id="IPR003018">
    <property type="entry name" value="GAF"/>
</dbReference>
<feature type="domain" description="GAF" evidence="6">
    <location>
        <begin position="848"/>
        <end position="1006"/>
    </location>
</feature>
<protein>
    <submittedName>
        <fullName evidence="7">Transmembrane protein 65</fullName>
    </submittedName>
</protein>
<dbReference type="GO" id="GO:0005739">
    <property type="term" value="C:mitochondrion"/>
    <property type="evidence" value="ECO:0007669"/>
    <property type="project" value="TreeGrafter"/>
</dbReference>
<sequence length="1066" mass="116630">MSNDRIRRKVSESLLAKIEDQLGKGRSSSLGSGPPEGVAESMSIAMSGPKVDERENVLSTVGGATIGGEAEAPTKVGHDATEAATGKTGVIERAGATNNEHSRSPLQDEVSSTALEPHRLPAAALTAENGRGAGAGEGLRTESRLAFARRPSLLAFARQVSQASKEFDRTLQARRHSLPEGRAHMAGRGSSFTIDQDDLTRRIKQAMSMGYGIRRLQEVLQDSTVNSSTKAMMERGWRKLRESDSKLLKWFDARARGCHHLRCALLIVVKSRLTAAMTRLQLLMEHTPTKDTYHHVQQIPKLHHLFSAMYETEVAVGVARLHALLEKALHRHLRAAITVLWSWHGSKGGENNNNNPRPSVAASFVIGSISHAVDGRSGPARADASSECLTVVPERDVLVRLLAVLKERENELRHRIERGIPPACSRRKLWVVVDVIVITWPTSRHSKSVEAAVATAHPRHFCGTTLGANAQPPPPPPPPQSTSHGLDNSAKVDDITEFLALARDDLNMVAKDLADSNTIDNNALQWMRNYRVTNLSDTPEKANYILKWTFICSAIPFIGFGFLDNSLMLIFGEQIDNSLCVVMGFSTLAAAALGNAFSDLAGVFAGSHIEHQAELRGIKVSQVSLKTQSSPRFKMAKSFGQAAGLFFGCLLGMAPLLWLDPLKAERTRLQNKRREIFDETIGELCKILGAKSGVLMLVDKDENELFSETGGSKGVFRSPIDEDNAGIMGYVAATGQMVNIEDVSKTDFYDKTRHDDYHGHGFEAGSIICMPIFDSLGNILGVVELAKSRHSGRTFSEKDEDLLAAMSSHIATYLHGADAPQTFRAVLNACSSNMLVKSSRVLLSQQQREERLFADVMHEVKRVMKAEAAMLMLMDDSTSDQTPVLYTKYCEGIDISETTPVGVGIMGHVAQTGKPFIADDVREAGELYDPERHENYKGTGRPVRSVMCVPIFDTRRRVIGVIEVINKKSQRGELDFFTERDRDILGNIANHVALNVEGTGSSLRKVLRMVREQSNTTAQIVRSPSSLKPIQLTSESQAPKSSTAQVDNASASQSEHTSGHENSKTV</sequence>
<feature type="compositionally biased region" description="Polar residues" evidence="5">
    <location>
        <begin position="1016"/>
        <end position="1056"/>
    </location>
</feature>
<dbReference type="Pfam" id="PF13185">
    <property type="entry name" value="GAF_2"/>
    <property type="match status" value="2"/>
</dbReference>
<feature type="compositionally biased region" description="Pro residues" evidence="5">
    <location>
        <begin position="471"/>
        <end position="480"/>
    </location>
</feature>
<evidence type="ECO:0000259" key="6">
    <source>
        <dbReference type="SMART" id="SM00065"/>
    </source>
</evidence>
<evidence type="ECO:0000256" key="4">
    <source>
        <dbReference type="ARBA" id="ARBA00023136"/>
    </source>
</evidence>
<feature type="region of interest" description="Disordered" evidence="5">
    <location>
        <begin position="463"/>
        <end position="487"/>
    </location>
</feature>
<feature type="compositionally biased region" description="Basic and acidic residues" evidence="5">
    <location>
        <begin position="1057"/>
        <end position="1066"/>
    </location>
</feature>
<dbReference type="Pfam" id="PF10507">
    <property type="entry name" value="TMEM65"/>
    <property type="match status" value="1"/>
</dbReference>